<name>A0A8S5M1U1_9CAUD</name>
<sequence length="100" mass="11373">MKKFIFKHKILLTVLCTTIALLVMPLIGCASCERCFTDCASEVGNGLDRIINVYTFNGTKIATYEGKIDVEHTPDVNYVLFHVNGKRYVYYFATVEIIEK</sequence>
<dbReference type="EMBL" id="BK014798">
    <property type="protein sequence ID" value="DAD76289.1"/>
    <property type="molecule type" value="Genomic_DNA"/>
</dbReference>
<protein>
    <submittedName>
        <fullName evidence="1">Uncharacterized protein</fullName>
    </submittedName>
</protein>
<proteinExistence type="predicted"/>
<organism evidence="1">
    <name type="scientific">Siphoviridae sp. cttDR14</name>
    <dbReference type="NCBI Taxonomy" id="2826490"/>
    <lineage>
        <taxon>Viruses</taxon>
        <taxon>Duplodnaviria</taxon>
        <taxon>Heunggongvirae</taxon>
        <taxon>Uroviricota</taxon>
        <taxon>Caudoviricetes</taxon>
    </lineage>
</organism>
<evidence type="ECO:0000313" key="1">
    <source>
        <dbReference type="EMBL" id="DAD76289.1"/>
    </source>
</evidence>
<accession>A0A8S5M1U1</accession>
<reference evidence="1" key="1">
    <citation type="journal article" date="2021" name="Proc. Natl. Acad. Sci. U.S.A.">
        <title>A Catalog of Tens of Thousands of Viruses from Human Metagenomes Reveals Hidden Associations with Chronic Diseases.</title>
        <authorList>
            <person name="Tisza M.J."/>
            <person name="Buck C.B."/>
        </authorList>
    </citation>
    <scope>NUCLEOTIDE SEQUENCE</scope>
    <source>
        <strain evidence="1">CttDR14</strain>
    </source>
</reference>